<evidence type="ECO:0000256" key="15">
    <source>
        <dbReference type="ARBA" id="ARBA00033028"/>
    </source>
</evidence>
<evidence type="ECO:0000256" key="12">
    <source>
        <dbReference type="ARBA" id="ARBA00023186"/>
    </source>
</evidence>
<evidence type="ECO:0000256" key="11">
    <source>
        <dbReference type="ARBA" id="ARBA00023136"/>
    </source>
</evidence>
<dbReference type="AlphaFoldDB" id="A0A1T4VKA1"/>
<accession>A0A1T4VKA1</accession>
<evidence type="ECO:0000256" key="18">
    <source>
        <dbReference type="SAM" id="Phobius"/>
    </source>
</evidence>
<evidence type="ECO:0000256" key="14">
    <source>
        <dbReference type="ARBA" id="ARBA00031542"/>
    </source>
</evidence>
<evidence type="ECO:0000256" key="1">
    <source>
        <dbReference type="ARBA" id="ARBA00003280"/>
    </source>
</evidence>
<dbReference type="GO" id="GO:0005886">
    <property type="term" value="C:plasma membrane"/>
    <property type="evidence" value="ECO:0007669"/>
    <property type="project" value="UniProtKB-SubCell"/>
</dbReference>
<feature type="coiled-coil region" evidence="16">
    <location>
        <begin position="214"/>
        <end position="241"/>
    </location>
</feature>
<reference evidence="20" key="1">
    <citation type="submission" date="2017-02" db="EMBL/GenBank/DDBJ databases">
        <authorList>
            <person name="Varghese N."/>
            <person name="Submissions S."/>
        </authorList>
    </citation>
    <scope>NUCLEOTIDE SEQUENCE [LARGE SCALE GENOMIC DNA]</scope>
    <source>
        <strain evidence="20">DSM 22720</strain>
    </source>
</reference>
<feature type="transmembrane region" description="Helical" evidence="18">
    <location>
        <begin position="7"/>
        <end position="28"/>
    </location>
</feature>
<keyword evidence="6" id="KW-0997">Cell inner membrane</keyword>
<protein>
    <recommendedName>
        <fullName evidence="4">Lipase chaperone</fullName>
    </recommendedName>
    <alternativeName>
        <fullName evidence="15">Lipase foldase</fullName>
    </alternativeName>
    <alternativeName>
        <fullName evidence="13">Lipase helper protein</fullName>
    </alternativeName>
    <alternativeName>
        <fullName evidence="14">Lipase modulator</fullName>
    </alternativeName>
</protein>
<keyword evidence="12" id="KW-0143">Chaperone</keyword>
<evidence type="ECO:0000256" key="5">
    <source>
        <dbReference type="ARBA" id="ARBA00022475"/>
    </source>
</evidence>
<dbReference type="InterPro" id="IPR004961">
    <property type="entry name" value="Lipase_chaperone"/>
</dbReference>
<evidence type="ECO:0000313" key="19">
    <source>
        <dbReference type="EMBL" id="SKA65298.1"/>
    </source>
</evidence>
<comment type="subcellular location">
    <subcellularLocation>
        <location evidence="2">Cell inner membrane</location>
        <topology evidence="2">Single-pass membrane protein</topology>
        <orientation evidence="2">Periplasmic side</orientation>
    </subcellularLocation>
</comment>
<dbReference type="Pfam" id="PF03280">
    <property type="entry name" value="Lipase_chap"/>
    <property type="match status" value="1"/>
</dbReference>
<dbReference type="GO" id="GO:0016042">
    <property type="term" value="P:lipid catabolic process"/>
    <property type="evidence" value="ECO:0007669"/>
    <property type="project" value="UniProtKB-KW"/>
</dbReference>
<gene>
    <name evidence="19" type="ORF">SAMN02745132_03951</name>
</gene>
<evidence type="ECO:0000256" key="4">
    <source>
        <dbReference type="ARBA" id="ARBA00019692"/>
    </source>
</evidence>
<sequence length="281" mass="32360">MRISFTAYKIALILVVGILLAVVLYLMLDDEDKPITQARSHQGTSVDTSSHRDTFEYFLSTLGERNINDVQHAYNTFADSVSYGENQKPLFEKYQAYRRALDSLNAPDSLSGLDYLYFVQTQVTQLQAALFDDQERAQLFYEENLAREMAIKRMELEALNIDDKAMQQQWQDELDKLTPDMKASYQNAALIGQINHVMTSDDEQNRIQLNELVGEEAAARIKAFEQEEAKFEQNLSAYFAEKSQRANPMSGSDLKSLKDKYFTREQQRRVNALENMRSDSQ</sequence>
<comment type="function">
    <text evidence="1">May be involved in the folding of the extracellular lipase during its passage through the periplasm.</text>
</comment>
<feature type="region of interest" description="Disordered" evidence="17">
    <location>
        <begin position="242"/>
        <end position="261"/>
    </location>
</feature>
<name>A0A1T4VKA1_9GAMM</name>
<dbReference type="GO" id="GO:0051082">
    <property type="term" value="F:unfolded protein binding"/>
    <property type="evidence" value="ECO:0007669"/>
    <property type="project" value="InterPro"/>
</dbReference>
<evidence type="ECO:0000256" key="13">
    <source>
        <dbReference type="ARBA" id="ARBA00030948"/>
    </source>
</evidence>
<evidence type="ECO:0000256" key="9">
    <source>
        <dbReference type="ARBA" id="ARBA00022989"/>
    </source>
</evidence>
<proteinExistence type="inferred from homology"/>
<dbReference type="OrthoDB" id="5812603at2"/>
<evidence type="ECO:0000256" key="16">
    <source>
        <dbReference type="SAM" id="Coils"/>
    </source>
</evidence>
<organism evidence="19 20">
    <name type="scientific">Enterovibrio nigricans DSM 22720</name>
    <dbReference type="NCBI Taxonomy" id="1121868"/>
    <lineage>
        <taxon>Bacteria</taxon>
        <taxon>Pseudomonadati</taxon>
        <taxon>Pseudomonadota</taxon>
        <taxon>Gammaproteobacteria</taxon>
        <taxon>Vibrionales</taxon>
        <taxon>Vibrionaceae</taxon>
        <taxon>Enterovibrio</taxon>
    </lineage>
</organism>
<evidence type="ECO:0000256" key="7">
    <source>
        <dbReference type="ARBA" id="ARBA00022692"/>
    </source>
</evidence>
<evidence type="ECO:0000256" key="10">
    <source>
        <dbReference type="ARBA" id="ARBA00023098"/>
    </source>
</evidence>
<dbReference type="SUPFAM" id="SSF158855">
    <property type="entry name" value="Lipase chaperone-like"/>
    <property type="match status" value="1"/>
</dbReference>
<evidence type="ECO:0000313" key="20">
    <source>
        <dbReference type="Proteomes" id="UP000190162"/>
    </source>
</evidence>
<keyword evidence="8" id="KW-0442">Lipid degradation</keyword>
<evidence type="ECO:0000256" key="8">
    <source>
        <dbReference type="ARBA" id="ARBA00022963"/>
    </source>
</evidence>
<dbReference type="Proteomes" id="UP000190162">
    <property type="component" value="Unassembled WGS sequence"/>
</dbReference>
<dbReference type="RefSeq" id="WP_078754098.1">
    <property type="nucleotide sequence ID" value="NZ_FUXU01000078.1"/>
</dbReference>
<evidence type="ECO:0000256" key="6">
    <source>
        <dbReference type="ARBA" id="ARBA00022519"/>
    </source>
</evidence>
<keyword evidence="10" id="KW-0443">Lipid metabolism</keyword>
<keyword evidence="9 18" id="KW-1133">Transmembrane helix</keyword>
<comment type="similarity">
    <text evidence="3">Belongs to the lipase chaperone family.</text>
</comment>
<dbReference type="EMBL" id="FUXU01000078">
    <property type="protein sequence ID" value="SKA65298.1"/>
    <property type="molecule type" value="Genomic_DNA"/>
</dbReference>
<evidence type="ECO:0000256" key="2">
    <source>
        <dbReference type="ARBA" id="ARBA00004383"/>
    </source>
</evidence>
<keyword evidence="16" id="KW-0175">Coiled coil</keyword>
<keyword evidence="7 18" id="KW-0812">Transmembrane</keyword>
<evidence type="ECO:0000256" key="3">
    <source>
        <dbReference type="ARBA" id="ARBA00010358"/>
    </source>
</evidence>
<keyword evidence="20" id="KW-1185">Reference proteome</keyword>
<dbReference type="GO" id="GO:0006457">
    <property type="term" value="P:protein folding"/>
    <property type="evidence" value="ECO:0007669"/>
    <property type="project" value="InterPro"/>
</dbReference>
<keyword evidence="5" id="KW-1003">Cell membrane</keyword>
<keyword evidence="11 18" id="KW-0472">Membrane</keyword>
<evidence type="ECO:0000256" key="17">
    <source>
        <dbReference type="SAM" id="MobiDB-lite"/>
    </source>
</evidence>